<evidence type="ECO:0000256" key="4">
    <source>
        <dbReference type="ARBA" id="ARBA00005189"/>
    </source>
</evidence>
<comment type="subcellular location">
    <subcellularLocation>
        <location evidence="2">Cell membrane</location>
        <topology evidence="2">Multi-pass membrane protein</topology>
    </subcellularLocation>
</comment>
<proteinExistence type="inferred from homology"/>
<dbReference type="Pfam" id="PF01148">
    <property type="entry name" value="CTP_transf_1"/>
    <property type="match status" value="1"/>
</dbReference>
<keyword evidence="9" id="KW-0444">Lipid biosynthesis</keyword>
<evidence type="ECO:0000256" key="14">
    <source>
        <dbReference type="ARBA" id="ARBA00023098"/>
    </source>
</evidence>
<comment type="pathway">
    <text evidence="3 18">Phospholipid metabolism; CDP-diacylglycerol biosynthesis; CDP-diacylglycerol from sn-glycerol 3-phosphate: step 3/3.</text>
</comment>
<dbReference type="OrthoDB" id="9799199at2"/>
<dbReference type="KEGG" id="tig:THII_1742"/>
<keyword evidence="13 19" id="KW-1133">Transmembrane helix</keyword>
<dbReference type="UniPathway" id="UPA00557">
    <property type="reaction ID" value="UER00614"/>
</dbReference>
<name>A0A090AG03_9GAMM</name>
<evidence type="ECO:0000256" key="13">
    <source>
        <dbReference type="ARBA" id="ARBA00022989"/>
    </source>
</evidence>
<keyword evidence="11 18" id="KW-0812">Transmembrane</keyword>
<evidence type="ECO:0000256" key="17">
    <source>
        <dbReference type="ARBA" id="ARBA00023264"/>
    </source>
</evidence>
<feature type="transmembrane region" description="Helical" evidence="19">
    <location>
        <begin position="140"/>
        <end position="161"/>
    </location>
</feature>
<evidence type="ECO:0000256" key="16">
    <source>
        <dbReference type="ARBA" id="ARBA00023209"/>
    </source>
</evidence>
<accession>A0A090AG03</accession>
<comment type="pathway">
    <text evidence="4">Lipid metabolism.</text>
</comment>
<evidence type="ECO:0000256" key="15">
    <source>
        <dbReference type="ARBA" id="ARBA00023136"/>
    </source>
</evidence>
<evidence type="ECO:0000256" key="8">
    <source>
        <dbReference type="ARBA" id="ARBA00022475"/>
    </source>
</evidence>
<dbReference type="HOGENOM" id="CLU_037294_1_2_6"/>
<feature type="transmembrane region" description="Helical" evidence="19">
    <location>
        <begin position="56"/>
        <end position="73"/>
    </location>
</feature>
<comment type="catalytic activity">
    <reaction evidence="1 18">
        <text>a 1,2-diacyl-sn-glycero-3-phosphate + CTP + H(+) = a CDP-1,2-diacyl-sn-glycerol + diphosphate</text>
        <dbReference type="Rhea" id="RHEA:16229"/>
        <dbReference type="ChEBI" id="CHEBI:15378"/>
        <dbReference type="ChEBI" id="CHEBI:33019"/>
        <dbReference type="ChEBI" id="CHEBI:37563"/>
        <dbReference type="ChEBI" id="CHEBI:58332"/>
        <dbReference type="ChEBI" id="CHEBI:58608"/>
        <dbReference type="EC" id="2.7.7.41"/>
    </reaction>
</comment>
<keyword evidence="14" id="KW-0443">Lipid metabolism</keyword>
<comment type="similarity">
    <text evidence="5 18">Belongs to the CDS family.</text>
</comment>
<evidence type="ECO:0000256" key="3">
    <source>
        <dbReference type="ARBA" id="ARBA00005119"/>
    </source>
</evidence>
<evidence type="ECO:0000256" key="2">
    <source>
        <dbReference type="ARBA" id="ARBA00004651"/>
    </source>
</evidence>
<evidence type="ECO:0000256" key="1">
    <source>
        <dbReference type="ARBA" id="ARBA00001698"/>
    </source>
</evidence>
<evidence type="ECO:0000256" key="18">
    <source>
        <dbReference type="RuleBase" id="RU003938"/>
    </source>
</evidence>
<dbReference type="EC" id="2.7.7.41" evidence="6 18"/>
<keyword evidence="17" id="KW-1208">Phospholipid metabolism</keyword>
<feature type="transmembrane region" description="Helical" evidence="19">
    <location>
        <begin position="79"/>
        <end position="101"/>
    </location>
</feature>
<evidence type="ECO:0000313" key="20">
    <source>
        <dbReference type="EMBL" id="BAP56039.1"/>
    </source>
</evidence>
<keyword evidence="10 18" id="KW-0808">Transferase</keyword>
<organism evidence="20 21">
    <name type="scientific">Thioploca ingrica</name>
    <dbReference type="NCBI Taxonomy" id="40754"/>
    <lineage>
        <taxon>Bacteria</taxon>
        <taxon>Pseudomonadati</taxon>
        <taxon>Pseudomonadota</taxon>
        <taxon>Gammaproteobacteria</taxon>
        <taxon>Thiotrichales</taxon>
        <taxon>Thiotrichaceae</taxon>
        <taxon>Thioploca</taxon>
    </lineage>
</organism>
<evidence type="ECO:0000256" key="9">
    <source>
        <dbReference type="ARBA" id="ARBA00022516"/>
    </source>
</evidence>
<feature type="transmembrane region" description="Helical" evidence="19">
    <location>
        <begin position="113"/>
        <end position="134"/>
    </location>
</feature>
<dbReference type="PANTHER" id="PTHR46382">
    <property type="entry name" value="PHOSPHATIDATE CYTIDYLYLTRANSFERASE"/>
    <property type="match status" value="1"/>
</dbReference>
<keyword evidence="8" id="KW-1003">Cell membrane</keyword>
<dbReference type="AlphaFoldDB" id="A0A090AG03"/>
<evidence type="ECO:0000256" key="10">
    <source>
        <dbReference type="ARBA" id="ARBA00022679"/>
    </source>
</evidence>
<feature type="transmembrane region" description="Helical" evidence="19">
    <location>
        <begin position="7"/>
        <end position="24"/>
    </location>
</feature>
<keyword evidence="21" id="KW-1185">Reference proteome</keyword>
<evidence type="ECO:0000256" key="12">
    <source>
        <dbReference type="ARBA" id="ARBA00022695"/>
    </source>
</evidence>
<sequence>MLKQRVITALLLIPLVIWDILNFSSPTLAWLLAIFVVLAAWEWAGICGWHQLIWRNSYAIVMGLTLFMIYGSWHDYPKVGNLLLITACLWWLIAFYWVLNYQRSHDRLPTSPLIKALLGFFILLPAWAALLILHEHDHYGRHWVVFLLVLIWAADSGAYFIGKRWGKVKLADKVSPGKTWEGVIGALLMSFLVSASYAILNAMSLMTVLFFMLLCSITVMASILGDLLESAFKRQMGIKDSSQILPGHGGVLDRIDSLTSAAPIFVMGLILLGNML</sequence>
<evidence type="ECO:0000256" key="7">
    <source>
        <dbReference type="ARBA" id="ARBA00019373"/>
    </source>
</evidence>
<feature type="transmembrane region" description="Helical" evidence="19">
    <location>
        <begin position="182"/>
        <end position="200"/>
    </location>
</feature>
<keyword evidence="15 19" id="KW-0472">Membrane</keyword>
<dbReference type="GO" id="GO:0005886">
    <property type="term" value="C:plasma membrane"/>
    <property type="evidence" value="ECO:0007669"/>
    <property type="project" value="UniProtKB-SubCell"/>
</dbReference>
<dbReference type="PANTHER" id="PTHR46382:SF1">
    <property type="entry name" value="PHOSPHATIDATE CYTIDYLYLTRANSFERASE"/>
    <property type="match status" value="1"/>
</dbReference>
<evidence type="ECO:0000256" key="11">
    <source>
        <dbReference type="ARBA" id="ARBA00022692"/>
    </source>
</evidence>
<dbReference type="GO" id="GO:0016024">
    <property type="term" value="P:CDP-diacylglycerol biosynthetic process"/>
    <property type="evidence" value="ECO:0007669"/>
    <property type="project" value="UniProtKB-UniPathway"/>
</dbReference>
<gene>
    <name evidence="20" type="ORF">THII_1742</name>
</gene>
<evidence type="ECO:0000256" key="6">
    <source>
        <dbReference type="ARBA" id="ARBA00012487"/>
    </source>
</evidence>
<dbReference type="GO" id="GO:0004605">
    <property type="term" value="F:phosphatidate cytidylyltransferase activity"/>
    <property type="evidence" value="ECO:0007669"/>
    <property type="project" value="UniProtKB-EC"/>
</dbReference>
<keyword evidence="12 18" id="KW-0548">Nucleotidyltransferase</keyword>
<evidence type="ECO:0000256" key="5">
    <source>
        <dbReference type="ARBA" id="ARBA00010185"/>
    </source>
</evidence>
<dbReference type="PROSITE" id="PS01315">
    <property type="entry name" value="CDS"/>
    <property type="match status" value="1"/>
</dbReference>
<evidence type="ECO:0000256" key="19">
    <source>
        <dbReference type="SAM" id="Phobius"/>
    </source>
</evidence>
<dbReference type="EMBL" id="AP014633">
    <property type="protein sequence ID" value="BAP56039.1"/>
    <property type="molecule type" value="Genomic_DNA"/>
</dbReference>
<dbReference type="STRING" id="40754.THII_1742"/>
<protein>
    <recommendedName>
        <fullName evidence="7 18">Phosphatidate cytidylyltransferase</fullName>
        <ecNumber evidence="6 18">2.7.7.41</ecNumber>
    </recommendedName>
</protein>
<feature type="transmembrane region" description="Helical" evidence="19">
    <location>
        <begin position="206"/>
        <end position="228"/>
    </location>
</feature>
<dbReference type="Proteomes" id="UP000031623">
    <property type="component" value="Chromosome"/>
</dbReference>
<keyword evidence="16" id="KW-0594">Phospholipid biosynthesis</keyword>
<dbReference type="InterPro" id="IPR000374">
    <property type="entry name" value="PC_trans"/>
</dbReference>
<feature type="transmembrane region" description="Helical" evidence="19">
    <location>
        <begin position="30"/>
        <end position="49"/>
    </location>
</feature>
<evidence type="ECO:0000313" key="21">
    <source>
        <dbReference type="Proteomes" id="UP000031623"/>
    </source>
</evidence>
<reference evidence="20 21" key="1">
    <citation type="journal article" date="2014" name="ISME J.">
        <title>Ecophysiology of Thioploca ingrica as revealed by the complete genome sequence supplemented with proteomic evidence.</title>
        <authorList>
            <person name="Kojima H."/>
            <person name="Ogura Y."/>
            <person name="Yamamoto N."/>
            <person name="Togashi T."/>
            <person name="Mori H."/>
            <person name="Watanabe T."/>
            <person name="Nemoto F."/>
            <person name="Kurokawa K."/>
            <person name="Hayashi T."/>
            <person name="Fukui M."/>
        </authorList>
    </citation>
    <scope>NUCLEOTIDE SEQUENCE [LARGE SCALE GENOMIC DNA]</scope>
</reference>